<dbReference type="KEGG" id="nav:JQS30_03210"/>
<keyword evidence="1" id="KW-1133">Transmembrane helix</keyword>
<evidence type="ECO:0000313" key="2">
    <source>
        <dbReference type="EMBL" id="QSB05949.1"/>
    </source>
</evidence>
<feature type="transmembrane region" description="Helical" evidence="1">
    <location>
        <begin position="58"/>
        <end position="80"/>
    </location>
</feature>
<evidence type="ECO:0000313" key="3">
    <source>
        <dbReference type="Proteomes" id="UP000662939"/>
    </source>
</evidence>
<name>A0A895XRI1_9ACTN</name>
<protein>
    <submittedName>
        <fullName evidence="2">Uncharacterized protein</fullName>
    </submittedName>
</protein>
<evidence type="ECO:0000256" key="1">
    <source>
        <dbReference type="SAM" id="Phobius"/>
    </source>
</evidence>
<feature type="transmembrane region" description="Helical" evidence="1">
    <location>
        <begin position="35"/>
        <end position="52"/>
    </location>
</feature>
<keyword evidence="1" id="KW-0812">Transmembrane</keyword>
<accession>A0A895XRI1</accession>
<keyword evidence="3" id="KW-1185">Reference proteome</keyword>
<keyword evidence="1" id="KW-0472">Membrane</keyword>
<dbReference type="AlphaFoldDB" id="A0A895XRI1"/>
<dbReference type="EMBL" id="CP070496">
    <property type="protein sequence ID" value="QSB05949.1"/>
    <property type="molecule type" value="Genomic_DNA"/>
</dbReference>
<organism evidence="2 3">
    <name type="scientific">Natronoglycomyces albus</name>
    <dbReference type="NCBI Taxonomy" id="2811108"/>
    <lineage>
        <taxon>Bacteria</taxon>
        <taxon>Bacillati</taxon>
        <taxon>Actinomycetota</taxon>
        <taxon>Actinomycetes</taxon>
        <taxon>Glycomycetales</taxon>
        <taxon>Glycomycetaceae</taxon>
        <taxon>Natronoglycomyces</taxon>
    </lineage>
</organism>
<dbReference type="RefSeq" id="WP_213171960.1">
    <property type="nucleotide sequence ID" value="NZ_CP070496.1"/>
</dbReference>
<sequence length="92" mass="10119">MPGPVERWAGHEHLRLWRLFVAIDREILLTWGRHIGVVAALTSGVTGLLWVSTTYVPLLPSSVAFMVSLVAVTTVIYVLARMLHIAANNSAQ</sequence>
<reference evidence="2" key="1">
    <citation type="submission" date="2021-02" db="EMBL/GenBank/DDBJ databases">
        <title>Natronoglycomyces albus gen. nov., sp. nov, a haloalkaliphilic actinobacterium from a soda solonchak soil.</title>
        <authorList>
            <person name="Sorokin D.Y."/>
            <person name="Khijniak T.V."/>
            <person name="Zakharycheva A.P."/>
            <person name="Boueva O.V."/>
            <person name="Ariskina E.V."/>
            <person name="Hahnke R.L."/>
            <person name="Bunk B."/>
            <person name="Sproer C."/>
            <person name="Schumann P."/>
            <person name="Evtushenko L.I."/>
            <person name="Kublanov I.V."/>
        </authorList>
    </citation>
    <scope>NUCLEOTIDE SEQUENCE</scope>
    <source>
        <strain evidence="2">DSM 106290</strain>
    </source>
</reference>
<gene>
    <name evidence="2" type="ORF">JQS30_03210</name>
</gene>
<dbReference type="Proteomes" id="UP000662939">
    <property type="component" value="Chromosome"/>
</dbReference>
<proteinExistence type="predicted"/>